<reference evidence="7 8" key="1">
    <citation type="submission" date="2016-10" db="EMBL/GenBank/DDBJ databases">
        <authorList>
            <person name="de Groot N.N."/>
        </authorList>
    </citation>
    <scope>NUCLEOTIDE SEQUENCE [LARGE SCALE GENOMIC DNA]</scope>
    <source>
        <strain evidence="7 8">CGMCC 1.8925</strain>
    </source>
</reference>
<protein>
    <submittedName>
        <fullName evidence="7">Multicomponent Na+:H+ antiporter subunit F</fullName>
    </submittedName>
</protein>
<dbReference type="GO" id="GO:0005886">
    <property type="term" value="C:plasma membrane"/>
    <property type="evidence" value="ECO:0007669"/>
    <property type="project" value="UniProtKB-SubCell"/>
</dbReference>
<evidence type="ECO:0000313" key="7">
    <source>
        <dbReference type="EMBL" id="SCY65760.1"/>
    </source>
</evidence>
<accession>A0A1G5HR42</accession>
<evidence type="ECO:0000256" key="6">
    <source>
        <dbReference type="SAM" id="Phobius"/>
    </source>
</evidence>
<dbReference type="Pfam" id="PF04066">
    <property type="entry name" value="MrpF_PhaF"/>
    <property type="match status" value="1"/>
</dbReference>
<dbReference type="EMBL" id="FMVT01000007">
    <property type="protein sequence ID" value="SCY65760.1"/>
    <property type="molecule type" value="Genomic_DNA"/>
</dbReference>
<dbReference type="GO" id="GO:0015075">
    <property type="term" value="F:monoatomic ion transmembrane transporter activity"/>
    <property type="evidence" value="ECO:0007669"/>
    <property type="project" value="InterPro"/>
</dbReference>
<evidence type="ECO:0000256" key="5">
    <source>
        <dbReference type="ARBA" id="ARBA00023136"/>
    </source>
</evidence>
<dbReference type="STRING" id="336292.SAMN05660710_02231"/>
<gene>
    <name evidence="7" type="ORF">SAMN05660710_02231</name>
</gene>
<evidence type="ECO:0000256" key="1">
    <source>
        <dbReference type="ARBA" id="ARBA00004651"/>
    </source>
</evidence>
<name>A0A1G5HR42_9RHOB</name>
<evidence type="ECO:0000256" key="2">
    <source>
        <dbReference type="ARBA" id="ARBA00022475"/>
    </source>
</evidence>
<evidence type="ECO:0000256" key="4">
    <source>
        <dbReference type="ARBA" id="ARBA00022989"/>
    </source>
</evidence>
<evidence type="ECO:0000256" key="3">
    <source>
        <dbReference type="ARBA" id="ARBA00022692"/>
    </source>
</evidence>
<dbReference type="InterPro" id="IPR007208">
    <property type="entry name" value="MrpF/PhaF-like"/>
</dbReference>
<dbReference type="OrthoDB" id="7877056at2"/>
<keyword evidence="8" id="KW-1185">Reference proteome</keyword>
<feature type="transmembrane region" description="Helical" evidence="6">
    <location>
        <begin position="58"/>
        <end position="80"/>
    </location>
</feature>
<keyword evidence="2" id="KW-1003">Cell membrane</keyword>
<comment type="subcellular location">
    <subcellularLocation>
        <location evidence="1">Cell membrane</location>
        <topology evidence="1">Multi-pass membrane protein</topology>
    </subcellularLocation>
</comment>
<organism evidence="7 8">
    <name type="scientific">Paracoccus tibetensis</name>
    <dbReference type="NCBI Taxonomy" id="336292"/>
    <lineage>
        <taxon>Bacteria</taxon>
        <taxon>Pseudomonadati</taxon>
        <taxon>Pseudomonadota</taxon>
        <taxon>Alphaproteobacteria</taxon>
        <taxon>Rhodobacterales</taxon>
        <taxon>Paracoccaceae</taxon>
        <taxon>Paracoccus</taxon>
    </lineage>
</organism>
<dbReference type="Proteomes" id="UP000199502">
    <property type="component" value="Unassembled WGS sequence"/>
</dbReference>
<keyword evidence="3 6" id="KW-0812">Transmembrane</keyword>
<proteinExistence type="predicted"/>
<keyword evidence="5 6" id="KW-0472">Membrane</keyword>
<keyword evidence="4 6" id="KW-1133">Transmembrane helix</keyword>
<sequence>MSMYLGLIAVLLLVTLLSGLARVIRGPEPAARLMGGQLLGTTAVAILLVLSQMSGQRAFLDAAMVFVILAAVALVAFLVLSHGEAGQ</sequence>
<dbReference type="AlphaFoldDB" id="A0A1G5HR42"/>
<evidence type="ECO:0000313" key="8">
    <source>
        <dbReference type="Proteomes" id="UP000199502"/>
    </source>
</evidence>
<dbReference type="RefSeq" id="WP_090744072.1">
    <property type="nucleotide sequence ID" value="NZ_FMVT01000007.1"/>
</dbReference>
<feature type="transmembrane region" description="Helical" evidence="6">
    <location>
        <begin position="31"/>
        <end position="51"/>
    </location>
</feature>